<dbReference type="InterPro" id="IPR014756">
    <property type="entry name" value="Ig_E-set"/>
</dbReference>
<dbReference type="Pfam" id="PF02752">
    <property type="entry name" value="Arrestin_C"/>
    <property type="match status" value="1"/>
</dbReference>
<dbReference type="EMBL" id="CP111028">
    <property type="protein sequence ID" value="WAR30550.1"/>
    <property type="molecule type" value="Genomic_DNA"/>
</dbReference>
<evidence type="ECO:0000313" key="5">
    <source>
        <dbReference type="Proteomes" id="UP001164746"/>
    </source>
</evidence>
<name>A0ABY7G801_MYAAR</name>
<dbReference type="InterPro" id="IPR050357">
    <property type="entry name" value="Arrestin_domain-protein"/>
</dbReference>
<sequence length="685" mass="77824">MMSAIFVLFSSNLYEGFTGMNDNVLKGQIRSELETFFKQHKELYEVEQQRRLHKSPNDSSDQKQPTTVQSAKISESKPLLDTKDREASYGATIACSVCIIRVAVVMVAIVRPLTGPIMPYVPHFYFLHRRIPTIHPPLLGNQKALFFFIYFLKKVGSQTSAPGTPEISWPGLQHCSEERNIGYPESVRLQLLGTVLVTGYASMSPPYKVLSVCPLGEDGQGLAPEYAHTSGEISTNPTCRARVCWATAARTRPTLQTLVVIFVSLLVIGLQFLNDHIGAKLKSLLKGLRPCYWSSSLLSISSKIFFSQIFFSQIFFSQIFFSQIFFSQILFNLLRTEITSINEDTVINKGSVESVDIELEHDIDEQYQYQPGEIIRGKIDVSYLDTGYHRLPFEYQLPDNIPSSFIGKFGSVTYILKAIVQGERNSQPSIATEPFLVARKFILPDDMSQPQSFEESKTFFAMCSWGKLTINMQLSKMGYVPGEDICLQAEVKNRSPLRVTAIQGSLIMNSSYLAQKQRQLFKQIVNKRRDDFELEEGEDRRWQHVRIGVPPYIPESALACCDIIDLSYVFQFRVELMGGKELKIEVPIIIGSNPKGLEIPADYEKDVNIHWTRGRQDVTQDSMKEQQELKDKWIVESPEFRKTDTQVMNPLFVGENNHMGNGESSPTRKKSGHHDFDDIRDFTKM</sequence>
<feature type="compositionally biased region" description="Basic and acidic residues" evidence="2">
    <location>
        <begin position="673"/>
        <end position="685"/>
    </location>
</feature>
<evidence type="ECO:0000313" key="4">
    <source>
        <dbReference type="EMBL" id="WAR30550.1"/>
    </source>
</evidence>
<proteinExistence type="inferred from homology"/>
<dbReference type="PANTHER" id="PTHR11188">
    <property type="entry name" value="ARRESTIN DOMAIN CONTAINING PROTEIN"/>
    <property type="match status" value="1"/>
</dbReference>
<comment type="similarity">
    <text evidence="1">Belongs to the arrestin family.</text>
</comment>
<feature type="region of interest" description="Disordered" evidence="2">
    <location>
        <begin position="655"/>
        <end position="685"/>
    </location>
</feature>
<dbReference type="SUPFAM" id="SSF81296">
    <property type="entry name" value="E set domains"/>
    <property type="match status" value="2"/>
</dbReference>
<evidence type="ECO:0000259" key="3">
    <source>
        <dbReference type="SMART" id="SM01017"/>
    </source>
</evidence>
<protein>
    <submittedName>
        <fullName evidence="4">ARRD2-like protein</fullName>
    </submittedName>
</protein>
<gene>
    <name evidence="4" type="ORF">MAR_033092</name>
</gene>
<dbReference type="InterPro" id="IPR011021">
    <property type="entry name" value="Arrestin-like_N"/>
</dbReference>
<keyword evidence="5" id="KW-1185">Reference proteome</keyword>
<feature type="domain" description="Arrestin C-terminal-like" evidence="3">
    <location>
        <begin position="464"/>
        <end position="595"/>
    </location>
</feature>
<dbReference type="Gene3D" id="2.60.40.640">
    <property type="match status" value="2"/>
</dbReference>
<dbReference type="Proteomes" id="UP001164746">
    <property type="component" value="Chromosome 17"/>
</dbReference>
<dbReference type="Pfam" id="PF00339">
    <property type="entry name" value="Arrestin_N"/>
    <property type="match status" value="1"/>
</dbReference>
<feature type="compositionally biased region" description="Polar residues" evidence="2">
    <location>
        <begin position="57"/>
        <end position="73"/>
    </location>
</feature>
<feature type="region of interest" description="Disordered" evidence="2">
    <location>
        <begin position="48"/>
        <end position="75"/>
    </location>
</feature>
<dbReference type="SMART" id="SM01017">
    <property type="entry name" value="Arrestin_C"/>
    <property type="match status" value="1"/>
</dbReference>
<dbReference type="InterPro" id="IPR014752">
    <property type="entry name" value="Arrestin-like_C"/>
</dbReference>
<dbReference type="PANTHER" id="PTHR11188:SF176">
    <property type="entry name" value="ARRESTIN DOMAIN-CONTAINING PROTEIN 1"/>
    <property type="match status" value="1"/>
</dbReference>
<dbReference type="InterPro" id="IPR011022">
    <property type="entry name" value="Arrestin_C-like"/>
</dbReference>
<accession>A0ABY7G801</accession>
<evidence type="ECO:0000256" key="1">
    <source>
        <dbReference type="ARBA" id="ARBA00005298"/>
    </source>
</evidence>
<organism evidence="4 5">
    <name type="scientific">Mya arenaria</name>
    <name type="common">Soft-shell clam</name>
    <dbReference type="NCBI Taxonomy" id="6604"/>
    <lineage>
        <taxon>Eukaryota</taxon>
        <taxon>Metazoa</taxon>
        <taxon>Spiralia</taxon>
        <taxon>Lophotrochozoa</taxon>
        <taxon>Mollusca</taxon>
        <taxon>Bivalvia</taxon>
        <taxon>Autobranchia</taxon>
        <taxon>Heteroconchia</taxon>
        <taxon>Euheterodonta</taxon>
        <taxon>Imparidentia</taxon>
        <taxon>Neoheterodontei</taxon>
        <taxon>Myida</taxon>
        <taxon>Myoidea</taxon>
        <taxon>Myidae</taxon>
        <taxon>Mya</taxon>
    </lineage>
</organism>
<evidence type="ECO:0000256" key="2">
    <source>
        <dbReference type="SAM" id="MobiDB-lite"/>
    </source>
</evidence>
<reference evidence="4" key="1">
    <citation type="submission" date="2022-11" db="EMBL/GenBank/DDBJ databases">
        <title>Centuries of genome instability and evolution in soft-shell clam transmissible cancer (bioRxiv).</title>
        <authorList>
            <person name="Hart S.F.M."/>
            <person name="Yonemitsu M.A."/>
            <person name="Giersch R.M."/>
            <person name="Beal B.F."/>
            <person name="Arriagada G."/>
            <person name="Davis B.W."/>
            <person name="Ostrander E.A."/>
            <person name="Goff S.P."/>
            <person name="Metzger M.J."/>
        </authorList>
    </citation>
    <scope>NUCLEOTIDE SEQUENCE</scope>
    <source>
        <strain evidence="4">MELC-2E11</strain>
        <tissue evidence="4">Siphon/mantle</tissue>
    </source>
</reference>